<dbReference type="EMBL" id="WUBR01000002">
    <property type="protein sequence ID" value="MWV28080.1"/>
    <property type="molecule type" value="Genomic_DNA"/>
</dbReference>
<comment type="caution">
    <text evidence="1">The sequence shown here is derived from an EMBL/GenBank/DDBJ whole genome shotgun (WGS) entry which is preliminary data.</text>
</comment>
<dbReference type="AlphaFoldDB" id="A0A844XE14"/>
<gene>
    <name evidence="1" type="ORF">GRF63_09185</name>
</gene>
<evidence type="ECO:0000313" key="1">
    <source>
        <dbReference type="EMBL" id="MWV28080.1"/>
    </source>
</evidence>
<proteinExistence type="predicted"/>
<evidence type="ECO:0008006" key="3">
    <source>
        <dbReference type="Google" id="ProtNLM"/>
    </source>
</evidence>
<protein>
    <recommendedName>
        <fullName evidence="3">HNH endonuclease</fullName>
    </recommendedName>
</protein>
<dbReference type="RefSeq" id="WP_160485717.1">
    <property type="nucleotide sequence ID" value="NZ_WUBR01000002.1"/>
</dbReference>
<organism evidence="1 2">
    <name type="scientific">Aurantiacibacter rhizosphaerae</name>
    <dbReference type="NCBI Taxonomy" id="2691582"/>
    <lineage>
        <taxon>Bacteria</taxon>
        <taxon>Pseudomonadati</taxon>
        <taxon>Pseudomonadota</taxon>
        <taxon>Alphaproteobacteria</taxon>
        <taxon>Sphingomonadales</taxon>
        <taxon>Erythrobacteraceae</taxon>
        <taxon>Aurantiacibacter</taxon>
    </lineage>
</organism>
<dbReference type="Proteomes" id="UP000461409">
    <property type="component" value="Unassembled WGS sequence"/>
</dbReference>
<keyword evidence="2" id="KW-1185">Reference proteome</keyword>
<reference evidence="1 2" key="2">
    <citation type="submission" date="2020-02" db="EMBL/GenBank/DDBJ databases">
        <title>Erythrobacter dongmakensis sp. nov., isolated from a tidal mudflat.</title>
        <authorList>
            <person name="Kim I.S."/>
        </authorList>
    </citation>
    <scope>NUCLEOTIDE SEQUENCE [LARGE SCALE GENOMIC DNA]</scope>
    <source>
        <strain evidence="1 2">GH3-10</strain>
    </source>
</reference>
<evidence type="ECO:0000313" key="2">
    <source>
        <dbReference type="Proteomes" id="UP000461409"/>
    </source>
</evidence>
<reference evidence="1 2" key="1">
    <citation type="submission" date="2019-12" db="EMBL/GenBank/DDBJ databases">
        <authorList>
            <person name="Lee S.D."/>
        </authorList>
    </citation>
    <scope>NUCLEOTIDE SEQUENCE [LARGE SCALE GENOMIC DNA]</scope>
    <source>
        <strain evidence="1 2">GH3-10</strain>
    </source>
</reference>
<accession>A0A844XE14</accession>
<name>A0A844XE14_9SPHN</name>
<sequence>MKRNDKERRKQQRLVKLGSNNPICGICGETDWRCLDAHHVADHGRDDVTVAICASCHRKVTDDQKDHPAFDAGADPTLDRIGHFLIGLADLLSIIVEKLLEFAHILIELAKPSAIAGDAQ</sequence>